<accession>K1LW25</accession>
<evidence type="ECO:0000313" key="2">
    <source>
        <dbReference type="Proteomes" id="UP000004478"/>
    </source>
</evidence>
<reference evidence="1 2" key="1">
    <citation type="journal article" date="2012" name="J. Bacteriol.">
        <title>Draft Genome Sequence of Cecembia lonarensis Strain LW9T, Isolated from Lonar Lake, a Haloalkaline Lake in India.</title>
        <authorList>
            <person name="Shivaji S."/>
            <person name="Ara S."/>
            <person name="Singh A."/>
            <person name="Pinnaka A.K."/>
        </authorList>
    </citation>
    <scope>NUCLEOTIDE SEQUENCE [LARGE SCALE GENOMIC DNA]</scope>
    <source>
        <strain evidence="1 2">LW9</strain>
    </source>
</reference>
<organism evidence="1 2">
    <name type="scientific">Cecembia lonarensis (strain CCUG 58316 / KCTC 22772 / LW9)</name>
    <dbReference type="NCBI Taxonomy" id="1225176"/>
    <lineage>
        <taxon>Bacteria</taxon>
        <taxon>Pseudomonadati</taxon>
        <taxon>Bacteroidota</taxon>
        <taxon>Cytophagia</taxon>
        <taxon>Cytophagales</taxon>
        <taxon>Cyclobacteriaceae</taxon>
        <taxon>Cecembia</taxon>
    </lineage>
</organism>
<evidence type="ECO:0000313" key="1">
    <source>
        <dbReference type="EMBL" id="EKB48339.1"/>
    </source>
</evidence>
<dbReference type="EMBL" id="AMGM01000057">
    <property type="protein sequence ID" value="EKB48339.1"/>
    <property type="molecule type" value="Genomic_DNA"/>
</dbReference>
<keyword evidence="2" id="KW-1185">Reference proteome</keyword>
<proteinExistence type="predicted"/>
<dbReference type="AlphaFoldDB" id="K1LW25"/>
<protein>
    <submittedName>
        <fullName evidence="1">Uncharacterized protein</fullName>
    </submittedName>
</protein>
<name>K1LW25_CECL9</name>
<sequence>MPTSDIIGSHFRVPLRHGIADSFCIVPACSSDLKGNLCFKLHVKGYRLPRQNGLWQIHFQDGFFMDKRSGLTIHGQHIHFHIADLFRTKVKYPVPNPSIRISNGPGTHIHHAIGLESIIVQMIKCPG</sequence>
<comment type="caution">
    <text evidence="1">The sequence shown here is derived from an EMBL/GenBank/DDBJ whole genome shotgun (WGS) entry which is preliminary data.</text>
</comment>
<gene>
    <name evidence="1" type="ORF">B879_03070</name>
</gene>
<dbReference type="Proteomes" id="UP000004478">
    <property type="component" value="Unassembled WGS sequence"/>
</dbReference>